<evidence type="ECO:0000256" key="1">
    <source>
        <dbReference type="SAM" id="Phobius"/>
    </source>
</evidence>
<protein>
    <recommendedName>
        <fullName evidence="2">Peptidase M56 domain-containing protein</fullName>
    </recommendedName>
</protein>
<evidence type="ECO:0000259" key="2">
    <source>
        <dbReference type="Pfam" id="PF05569"/>
    </source>
</evidence>
<keyword evidence="1" id="KW-0472">Membrane</keyword>
<dbReference type="InterPro" id="IPR052173">
    <property type="entry name" value="Beta-lactam_resp_regulator"/>
</dbReference>
<keyword evidence="1" id="KW-1133">Transmembrane helix</keyword>
<accession>A0A9X5BF80</accession>
<evidence type="ECO:0000313" key="4">
    <source>
        <dbReference type="Proteomes" id="UP001154420"/>
    </source>
</evidence>
<dbReference type="AlphaFoldDB" id="A0A9X5BF80"/>
<feature type="transmembrane region" description="Helical" evidence="1">
    <location>
        <begin position="49"/>
        <end position="74"/>
    </location>
</feature>
<dbReference type="Gene3D" id="2.120.10.10">
    <property type="match status" value="1"/>
</dbReference>
<dbReference type="PANTHER" id="PTHR34978">
    <property type="entry name" value="POSSIBLE SENSOR-TRANSDUCER PROTEIN BLAR"/>
    <property type="match status" value="1"/>
</dbReference>
<dbReference type="InterPro" id="IPR008756">
    <property type="entry name" value="Peptidase_M56"/>
</dbReference>
<dbReference type="OrthoDB" id="9770467at2"/>
<organism evidence="3 4">
    <name type="scientific">Parablautia muri</name>
    <dbReference type="NCBI Taxonomy" id="2320879"/>
    <lineage>
        <taxon>Bacteria</taxon>
        <taxon>Bacillati</taxon>
        <taxon>Bacillota</taxon>
        <taxon>Clostridia</taxon>
        <taxon>Lachnospirales</taxon>
        <taxon>Lachnospiraceae</taxon>
        <taxon>Parablautia</taxon>
    </lineage>
</organism>
<dbReference type="Proteomes" id="UP001154420">
    <property type="component" value="Unassembled WGS sequence"/>
</dbReference>
<reference evidence="3" key="1">
    <citation type="submission" date="2018-09" db="EMBL/GenBank/DDBJ databases">
        <title>Murine metabolic-syndrome-specific gut microbial biobank.</title>
        <authorList>
            <person name="Liu C."/>
        </authorList>
    </citation>
    <scope>NUCLEOTIDE SEQUENCE</scope>
    <source>
        <strain evidence="3">D42-62</strain>
    </source>
</reference>
<dbReference type="CDD" id="cd07341">
    <property type="entry name" value="M56_BlaR1_MecR1_like"/>
    <property type="match status" value="1"/>
</dbReference>
<keyword evidence="4" id="KW-1185">Reference proteome</keyword>
<name>A0A9X5BF80_9FIRM</name>
<dbReference type="RefSeq" id="WP_160560026.1">
    <property type="nucleotide sequence ID" value="NZ_QZDT01000014.1"/>
</dbReference>
<feature type="transmembrane region" description="Helical" evidence="1">
    <location>
        <begin position="259"/>
        <end position="280"/>
    </location>
</feature>
<gene>
    <name evidence="3" type="ORF">D5281_10125</name>
</gene>
<sequence>MSGRWKKVIWALLMIQLCLLHVFLLNKIRYEADYIWYRVCVRLNLPYVFYHRGFTLVVLGMTFVSVLMAAIFLIRYRRFRAECISGLYPVQEEGLKSRYEKACVQAGIEKESRKVIYKSAKAATPFVLGFYKPVLLLPEWVKEDETCDLLLLHECVHIRHKDTWYKLFLFLCEAVCWYNPLAYLICSVGRRDIEIDCDETVIAGCGKKERADYGQFLIDSLKRVQEKEYVHSAFFGASGREMRARIVAIMEEKRPYDRIAKIAAVLLLIETVLVITVTGWETIKQQQVQKAPENIYAGYEKPECFTDETLERMLSLAPVGEDAYSKEVQSLAGNEINSDQNGQLSFETEEPWQVGLERARYYGESVSQLVYRYLNYDRDQIAASARFLADGTYEQLETSYQRLLAGNQKEAVFAMVLREFWSETEEDIPFFARLEKADGYYYAYYPLAVHVKMVGDCVFELQGIGRMDETVEAFRVRYPQMDYSDVPCFVGKPAFETKTGYEVRISEDSLEIKKEGVEEWMTVPVTLEELFTRGDEMDGVLTKLQDGSYQCDGIKQIFAYGGCGNFGQNPGLPVQVVYYDEEAGGFRNSVVTKNYGSVRRLFVSFPEDGKTGYLLLTCERTMWQEGTVCYVTKDGGRSWEEIEEKVGGELMTHSLTMDMRFITNEIGFITIRDSKEPYVLRTDDGGISWKTASFSGKKEYASIAYAPFFEEGVLVIDVGEEDYSKNGGIKARYVSENLGANWTFERFVLKQ</sequence>
<keyword evidence="1" id="KW-0812">Transmembrane</keyword>
<dbReference type="SUPFAM" id="SSF110296">
    <property type="entry name" value="Oligoxyloglucan reducing end-specific cellobiohydrolase"/>
    <property type="match status" value="1"/>
</dbReference>
<dbReference type="EMBL" id="QZDT01000014">
    <property type="protein sequence ID" value="NBJ92941.1"/>
    <property type="molecule type" value="Genomic_DNA"/>
</dbReference>
<dbReference type="Pfam" id="PF05569">
    <property type="entry name" value="Peptidase_M56"/>
    <property type="match status" value="1"/>
</dbReference>
<dbReference type="PANTHER" id="PTHR34978:SF3">
    <property type="entry name" value="SLR0241 PROTEIN"/>
    <property type="match status" value="1"/>
</dbReference>
<evidence type="ECO:0000313" key="3">
    <source>
        <dbReference type="EMBL" id="NBJ92941.1"/>
    </source>
</evidence>
<comment type="caution">
    <text evidence="3">The sequence shown here is derived from an EMBL/GenBank/DDBJ whole genome shotgun (WGS) entry which is preliminary data.</text>
</comment>
<feature type="domain" description="Peptidase M56" evidence="2">
    <location>
        <begin position="64"/>
        <end position="232"/>
    </location>
</feature>
<proteinExistence type="predicted"/>